<dbReference type="HOGENOM" id="CLU_1136067_0_0_2"/>
<sequence>MKNQYFGDYRDMFKYDLIQEAMKKNKGFKRFSFIPMLTDFKECNDGNKRYYNSEKIEKRPGSGNTDLVGYLRDYNDKVRDRKNRDLRHIRDYFGAYINIEIFEPDEPMQGKYFVNKNRSLYFQAIPDIYLESALVFVDPDNGIEVKNSSKKHILYQEIRSLYERMSDDSVLMIYQHFPRQKHEEYIDRRKEELGQRSGSKLKPLWISDNEIIFFFLSKGQEANNIISGVLSDYSGKYPEKCRNG</sequence>
<dbReference type="eggNOG" id="ENOG502N56J">
    <property type="taxonomic scope" value="Archaea"/>
</dbReference>
<dbReference type="EMBL" id="CP002117">
    <property type="protein sequence ID" value="ADN34887.1"/>
    <property type="molecule type" value="Genomic_DNA"/>
</dbReference>
<proteinExistence type="predicted"/>
<evidence type="ECO:0000313" key="1">
    <source>
        <dbReference type="EMBL" id="ADN34887.1"/>
    </source>
</evidence>
<name>E1RDZ6_METP4</name>
<keyword evidence="2" id="KW-1185">Reference proteome</keyword>
<organism evidence="1 2">
    <name type="scientific">Methanolacinia petrolearia (strain DSM 11571 / OCM 486 / SEBR 4847)</name>
    <name type="common">Methanoplanus petrolearius</name>
    <dbReference type="NCBI Taxonomy" id="679926"/>
    <lineage>
        <taxon>Archaea</taxon>
        <taxon>Methanobacteriati</taxon>
        <taxon>Methanobacteriota</taxon>
        <taxon>Stenosarchaea group</taxon>
        <taxon>Methanomicrobia</taxon>
        <taxon>Methanomicrobiales</taxon>
        <taxon>Methanomicrobiaceae</taxon>
        <taxon>Methanolacinia</taxon>
    </lineage>
</organism>
<dbReference type="KEGG" id="mpi:Mpet_0106"/>
<dbReference type="Proteomes" id="UP000006565">
    <property type="component" value="Chromosome"/>
</dbReference>
<accession>E1RDZ6</accession>
<dbReference type="STRING" id="679926.Mpet_0106"/>
<gene>
    <name evidence="1" type="ordered locus">Mpet_0106</name>
</gene>
<evidence type="ECO:0000313" key="2">
    <source>
        <dbReference type="Proteomes" id="UP000006565"/>
    </source>
</evidence>
<dbReference type="AlphaFoldDB" id="E1RDZ6"/>
<reference evidence="1 2" key="1">
    <citation type="journal article" date="2010" name="Stand. Genomic Sci.">
        <title>Complete genome sequence of Methanoplanus petrolearius type strain (SEBR 4847).</title>
        <authorList>
            <person name="Brambilla E."/>
            <person name="Djao O.D."/>
            <person name="Daligault H."/>
            <person name="Lapidus A."/>
            <person name="Lucas S."/>
            <person name="Hammon N."/>
            <person name="Nolan M."/>
            <person name="Tice H."/>
            <person name="Cheng J.F."/>
            <person name="Han C."/>
            <person name="Tapia R."/>
            <person name="Goodwin L."/>
            <person name="Pitluck S."/>
            <person name="Liolios K."/>
            <person name="Ivanova N."/>
            <person name="Mavromatis K."/>
            <person name="Mikhailova N."/>
            <person name="Pati A."/>
            <person name="Chen A."/>
            <person name="Palaniappan K."/>
            <person name="Land M."/>
            <person name="Hauser L."/>
            <person name="Chang Y.J."/>
            <person name="Jeffries C.D."/>
            <person name="Rohde M."/>
            <person name="Spring S."/>
            <person name="Sikorski J."/>
            <person name="Goker M."/>
            <person name="Woyke T."/>
            <person name="Bristow J."/>
            <person name="Eisen J.A."/>
            <person name="Markowitz V."/>
            <person name="Hugenholtz P."/>
            <person name="Kyrpides N.C."/>
            <person name="Klenk H.P."/>
        </authorList>
    </citation>
    <scope>NUCLEOTIDE SEQUENCE [LARGE SCALE GENOMIC DNA]</scope>
    <source>
        <strain evidence="2">DSM 11571 / OCM 486 / SEBR 4847</strain>
    </source>
</reference>
<protein>
    <submittedName>
        <fullName evidence="1">Uncharacterized protein</fullName>
    </submittedName>
</protein>